<comment type="similarity">
    <text evidence="2">Belongs to the class-I pyridoxal-phosphate-dependent aminotransferase family.</text>
</comment>
<dbReference type="HOGENOM" id="CLU_017584_4_2_6"/>
<keyword evidence="4 9" id="KW-0808">Transferase</keyword>
<dbReference type="RefSeq" id="WP_062534824.1">
    <property type="nucleotide sequence ID" value="NZ_DF970155.1"/>
</dbReference>
<evidence type="ECO:0000256" key="6">
    <source>
        <dbReference type="ARBA" id="ARBA00026106"/>
    </source>
</evidence>
<dbReference type="Proteomes" id="UP000253740">
    <property type="component" value="Unassembled WGS sequence"/>
</dbReference>
<dbReference type="InterPro" id="IPR015424">
    <property type="entry name" value="PyrdxlP-dep_Trfase"/>
</dbReference>
<dbReference type="PANTHER" id="PTHR43488:SF2">
    <property type="entry name" value="GLUTAMATE-PYRUVATE AMINOTRANSFERASE ALAA"/>
    <property type="match status" value="1"/>
</dbReference>
<reference evidence="8" key="1">
    <citation type="submission" date="2015-03" db="EMBL/GenBank/DDBJ databases">
        <title>Draft genome sequence of Mizugakiibacter sediminis skMP5.</title>
        <authorList>
            <person name="Watanabe T."/>
            <person name="Kojima H."/>
            <person name="Fukui M."/>
        </authorList>
    </citation>
    <scope>NUCLEOTIDE SEQUENCE</scope>
    <source>
        <strain evidence="8">SkMP5</strain>
    </source>
</reference>
<evidence type="ECO:0000259" key="7">
    <source>
        <dbReference type="Pfam" id="PF00155"/>
    </source>
</evidence>
<evidence type="ECO:0000313" key="10">
    <source>
        <dbReference type="Proteomes" id="UP000253740"/>
    </source>
</evidence>
<protein>
    <recommendedName>
        <fullName evidence="6">alanine transaminase</fullName>
        <ecNumber evidence="6">2.6.1.2</ecNumber>
    </recommendedName>
</protein>
<name>A0A0K8QLD3_9GAMM</name>
<evidence type="ECO:0000256" key="3">
    <source>
        <dbReference type="ARBA" id="ARBA00022576"/>
    </source>
</evidence>
<dbReference type="InterPro" id="IPR015422">
    <property type="entry name" value="PyrdxlP-dep_Trfase_small"/>
</dbReference>
<comment type="cofactor">
    <cofactor evidence="1">
        <name>pyridoxal 5'-phosphate</name>
        <dbReference type="ChEBI" id="CHEBI:597326"/>
    </cofactor>
</comment>
<dbReference type="InterPro" id="IPR004839">
    <property type="entry name" value="Aminotransferase_I/II_large"/>
</dbReference>
<feature type="domain" description="Aminotransferase class I/classII large" evidence="7">
    <location>
        <begin position="37"/>
        <end position="397"/>
    </location>
</feature>
<reference evidence="9" key="2">
    <citation type="submission" date="2015-08" db="EMBL/GenBank/DDBJ databases">
        <title>Complete DNA Sequence of Pseudomonas syringae pv. actinidiae, the Causal Agent of Kiwifruit Canker Disease.</title>
        <authorList>
            <person name="Rikkerink E.H.A."/>
            <person name="Fineran P.C."/>
        </authorList>
    </citation>
    <scope>NUCLEOTIDE SEQUENCE</scope>
    <source>
        <strain evidence="9">SkMP5</strain>
    </source>
</reference>
<evidence type="ECO:0000313" key="9">
    <source>
        <dbReference type="EMBL" id="GAP65232.1"/>
    </source>
</evidence>
<keyword evidence="10" id="KW-1185">Reference proteome</keyword>
<evidence type="ECO:0000256" key="2">
    <source>
        <dbReference type="ARBA" id="ARBA00007441"/>
    </source>
</evidence>
<dbReference type="STRING" id="1475481.GCA_000953855_00530"/>
<dbReference type="GO" id="GO:0004021">
    <property type="term" value="F:L-alanine:2-oxoglutarate aminotransferase activity"/>
    <property type="evidence" value="ECO:0007669"/>
    <property type="project" value="UniProtKB-EC"/>
</dbReference>
<proteinExistence type="inferred from homology"/>
<dbReference type="InterPro" id="IPR015421">
    <property type="entry name" value="PyrdxlP-dep_Trfase_major"/>
</dbReference>
<keyword evidence="5" id="KW-0663">Pyridoxal phosphate</keyword>
<dbReference type="PANTHER" id="PTHR43488">
    <property type="entry name" value="GLUTAMATE-PYRUVATE AMINOTRANSFERASE ALAA"/>
    <property type="match status" value="1"/>
</dbReference>
<dbReference type="SUPFAM" id="SSF53383">
    <property type="entry name" value="PLP-dependent transferases"/>
    <property type="match status" value="1"/>
</dbReference>
<sequence>MDGHRIVPSARLAEVRYEIRGALALRARELEAQGRAILKLNIGNPARFGFRTPAHLAAAVAAHLADSEGYGHELGLEEAREAIAAQQRARGVAGIDVERVFVGNGVSELIDLSLRALLEPGDEVLLPSPDYPLWSAATILNGGRPRYYACPAARGHLPDADEIAALVTPRTRALVLINPNNPTGAVYPRALLQRIVEVAARHRLLLLGDEIYDGILYDGPAFAPLAPLAGELPCLSFGGLSKVHRACGYRVGWMTLSGSGARVAALHDALRLLAALRLCGNMPAQWAVRPALEGPDTIGALTAAGGRLHAARQAVLDGVAASRFLELVAPQGALYAFPSVRADALPAFDDGAFALRLLEEEGVLLVPGSSFNLAGSRHLRLTLLPQPHELAEVCVRIERVLARAADEQGARSARRAAHG</sequence>
<evidence type="ECO:0000256" key="4">
    <source>
        <dbReference type="ARBA" id="ARBA00022679"/>
    </source>
</evidence>
<dbReference type="CDD" id="cd00609">
    <property type="entry name" value="AAT_like"/>
    <property type="match status" value="1"/>
</dbReference>
<keyword evidence="3 9" id="KW-0032">Aminotransferase</keyword>
<evidence type="ECO:0000313" key="8">
    <source>
        <dbReference type="EMBL" id="GAN45874.1"/>
    </source>
</evidence>
<dbReference type="EMBL" id="DF952415">
    <property type="protein sequence ID" value="GAN45874.1"/>
    <property type="molecule type" value="Genomic_DNA"/>
</dbReference>
<dbReference type="AlphaFoldDB" id="A0A0K8QLD3"/>
<evidence type="ECO:0000256" key="5">
    <source>
        <dbReference type="ARBA" id="ARBA00022898"/>
    </source>
</evidence>
<dbReference type="OrthoDB" id="9803354at2"/>
<dbReference type="EMBL" id="DF970155">
    <property type="protein sequence ID" value="GAP65232.1"/>
    <property type="molecule type" value="Genomic_DNA"/>
</dbReference>
<dbReference type="Gene3D" id="3.40.640.10">
    <property type="entry name" value="Type I PLP-dependent aspartate aminotransferase-like (Major domain)"/>
    <property type="match status" value="1"/>
</dbReference>
<dbReference type="GO" id="GO:0030170">
    <property type="term" value="F:pyridoxal phosphate binding"/>
    <property type="evidence" value="ECO:0007669"/>
    <property type="project" value="InterPro"/>
</dbReference>
<dbReference type="Pfam" id="PF00155">
    <property type="entry name" value="Aminotran_1_2"/>
    <property type="match status" value="1"/>
</dbReference>
<evidence type="ECO:0000256" key="1">
    <source>
        <dbReference type="ARBA" id="ARBA00001933"/>
    </source>
</evidence>
<gene>
    <name evidence="8" type="ORF">MBSD_2450</name>
    <name evidence="9" type="ORF">MBSD_n0521</name>
</gene>
<organism evidence="9">
    <name type="scientific">Mizugakiibacter sediminis</name>
    <dbReference type="NCBI Taxonomy" id="1475481"/>
    <lineage>
        <taxon>Bacteria</taxon>
        <taxon>Pseudomonadati</taxon>
        <taxon>Pseudomonadota</taxon>
        <taxon>Gammaproteobacteria</taxon>
        <taxon>Lysobacterales</taxon>
        <taxon>Rhodanobacteraceae</taxon>
        <taxon>Mizugakiibacter</taxon>
    </lineage>
</organism>
<accession>A0A0K8QLD3</accession>
<dbReference type="Gene3D" id="3.90.1150.10">
    <property type="entry name" value="Aspartate Aminotransferase, domain 1"/>
    <property type="match status" value="1"/>
</dbReference>
<dbReference type="EC" id="2.6.1.2" evidence="6"/>
<dbReference type="InterPro" id="IPR051926">
    <property type="entry name" value="Ala_Aminotransferase"/>
</dbReference>